<comment type="caution">
    <text evidence="3">The sequence shown here is derived from an EMBL/GenBank/DDBJ whole genome shotgun (WGS) entry which is preliminary data.</text>
</comment>
<keyword evidence="1" id="KW-0175">Coiled coil</keyword>
<keyword evidence="2" id="KW-0812">Transmembrane</keyword>
<evidence type="ECO:0008006" key="5">
    <source>
        <dbReference type="Google" id="ProtNLM"/>
    </source>
</evidence>
<evidence type="ECO:0000256" key="1">
    <source>
        <dbReference type="SAM" id="Coils"/>
    </source>
</evidence>
<dbReference type="EMBL" id="QWGR01000003">
    <property type="protein sequence ID" value="RIJ49385.1"/>
    <property type="molecule type" value="Genomic_DNA"/>
</dbReference>
<evidence type="ECO:0000313" key="3">
    <source>
        <dbReference type="EMBL" id="RIJ49385.1"/>
    </source>
</evidence>
<name>A0A399T3D6_9BACT</name>
<sequence>MKKMKRDSLEDFVKANREDFDFREPSPEVWNRIAQSSKPHKVIFLRTYLLRVAAVLAIAIVSSVLVLKTEVLVPNRLVKNADPELLELMETEAFYSHQVDKKMKEIQKCYFTDPELKDDIESDLNELEGMYKVLKSELDENISNKSVIEAMIENNRFRLKLCDDVLAQIKC</sequence>
<evidence type="ECO:0000313" key="4">
    <source>
        <dbReference type="Proteomes" id="UP000265926"/>
    </source>
</evidence>
<gene>
    <name evidence="3" type="ORF">D1614_07535</name>
</gene>
<keyword evidence="2" id="KW-0472">Membrane</keyword>
<organism evidence="3 4">
    <name type="scientific">Maribellus luteus</name>
    <dbReference type="NCBI Taxonomy" id="2305463"/>
    <lineage>
        <taxon>Bacteria</taxon>
        <taxon>Pseudomonadati</taxon>
        <taxon>Bacteroidota</taxon>
        <taxon>Bacteroidia</taxon>
        <taxon>Marinilabiliales</taxon>
        <taxon>Prolixibacteraceae</taxon>
        <taxon>Maribellus</taxon>
    </lineage>
</organism>
<proteinExistence type="predicted"/>
<accession>A0A399T3D6</accession>
<evidence type="ECO:0000256" key="2">
    <source>
        <dbReference type="SAM" id="Phobius"/>
    </source>
</evidence>
<feature type="coiled-coil region" evidence="1">
    <location>
        <begin position="117"/>
        <end position="144"/>
    </location>
</feature>
<keyword evidence="4" id="KW-1185">Reference proteome</keyword>
<dbReference type="Proteomes" id="UP000265926">
    <property type="component" value="Unassembled WGS sequence"/>
</dbReference>
<dbReference type="AlphaFoldDB" id="A0A399T3D6"/>
<keyword evidence="2" id="KW-1133">Transmembrane helix</keyword>
<reference evidence="3 4" key="1">
    <citation type="submission" date="2018-08" db="EMBL/GenBank/DDBJ databases">
        <title>Pallidiluteibacterium maritimus gen. nov., sp. nov., isolated from coastal sediment.</title>
        <authorList>
            <person name="Zhou L.Y."/>
        </authorList>
    </citation>
    <scope>NUCLEOTIDE SEQUENCE [LARGE SCALE GENOMIC DNA]</scope>
    <source>
        <strain evidence="3 4">XSD2</strain>
    </source>
</reference>
<protein>
    <recommendedName>
        <fullName evidence="5">Anti-sigma factor</fullName>
    </recommendedName>
</protein>
<feature type="transmembrane region" description="Helical" evidence="2">
    <location>
        <begin position="48"/>
        <end position="67"/>
    </location>
</feature>